<evidence type="ECO:0000313" key="5">
    <source>
        <dbReference type="EMBL" id="HJC35709.1"/>
    </source>
</evidence>
<evidence type="ECO:0000256" key="3">
    <source>
        <dbReference type="ARBA" id="ARBA00023163"/>
    </source>
</evidence>
<proteinExistence type="predicted"/>
<accession>A0A9D2NRK6</accession>
<evidence type="ECO:0000313" key="6">
    <source>
        <dbReference type="Proteomes" id="UP000823896"/>
    </source>
</evidence>
<dbReference type="Proteomes" id="UP000823896">
    <property type="component" value="Unassembled WGS sequence"/>
</dbReference>
<dbReference type="InterPro" id="IPR011991">
    <property type="entry name" value="ArsR-like_HTH"/>
</dbReference>
<dbReference type="CDD" id="cd00090">
    <property type="entry name" value="HTH_ARSR"/>
    <property type="match status" value="1"/>
</dbReference>
<protein>
    <submittedName>
        <fullName evidence="5">Autorepressor SdpR family transcription factor</fullName>
    </submittedName>
</protein>
<dbReference type="InterPro" id="IPR051081">
    <property type="entry name" value="HTH_MetalResp_TranReg"/>
</dbReference>
<organism evidence="5 6">
    <name type="scientific">Candidatus Merdibacter merdavium</name>
    <dbReference type="NCBI Taxonomy" id="2838692"/>
    <lineage>
        <taxon>Bacteria</taxon>
        <taxon>Bacillati</taxon>
        <taxon>Bacillota</taxon>
        <taxon>Erysipelotrichia</taxon>
        <taxon>Erysipelotrichales</taxon>
        <taxon>Erysipelotrichaceae</taxon>
        <taxon>Merdibacter</taxon>
    </lineage>
</organism>
<dbReference type="NCBIfam" id="NF033789">
    <property type="entry name" value="repress_SdpR"/>
    <property type="match status" value="1"/>
</dbReference>
<evidence type="ECO:0000259" key="4">
    <source>
        <dbReference type="PROSITE" id="PS50987"/>
    </source>
</evidence>
<dbReference type="InterPro" id="IPR036388">
    <property type="entry name" value="WH-like_DNA-bd_sf"/>
</dbReference>
<dbReference type="EMBL" id="DWWM01000005">
    <property type="protein sequence ID" value="HJC35709.1"/>
    <property type="molecule type" value="Genomic_DNA"/>
</dbReference>
<dbReference type="InterPro" id="IPR036390">
    <property type="entry name" value="WH_DNA-bd_sf"/>
</dbReference>
<gene>
    <name evidence="5" type="ORF">H9702_01080</name>
</gene>
<dbReference type="NCBIfam" id="NF033788">
    <property type="entry name" value="HTH_metalloreg"/>
    <property type="match status" value="1"/>
</dbReference>
<keyword evidence="1" id="KW-0805">Transcription regulation</keyword>
<dbReference type="GO" id="GO:0003700">
    <property type="term" value="F:DNA-binding transcription factor activity"/>
    <property type="evidence" value="ECO:0007669"/>
    <property type="project" value="InterPro"/>
</dbReference>
<evidence type="ECO:0000256" key="2">
    <source>
        <dbReference type="ARBA" id="ARBA00023125"/>
    </source>
</evidence>
<keyword evidence="2" id="KW-0238">DNA-binding</keyword>
<dbReference type="SMART" id="SM00418">
    <property type="entry name" value="HTH_ARSR"/>
    <property type="match status" value="1"/>
</dbReference>
<dbReference type="PANTHER" id="PTHR33154:SF33">
    <property type="entry name" value="TRANSCRIPTIONAL REPRESSOR SDPR"/>
    <property type="match status" value="1"/>
</dbReference>
<evidence type="ECO:0000256" key="1">
    <source>
        <dbReference type="ARBA" id="ARBA00023015"/>
    </source>
</evidence>
<name>A0A9D2NRK6_9FIRM</name>
<dbReference type="PROSITE" id="PS50987">
    <property type="entry name" value="HTH_ARSR_2"/>
    <property type="match status" value="1"/>
</dbReference>
<dbReference type="SUPFAM" id="SSF46785">
    <property type="entry name" value="Winged helix' DNA-binding domain"/>
    <property type="match status" value="1"/>
</dbReference>
<dbReference type="AlphaFoldDB" id="A0A9D2NRK6"/>
<dbReference type="InterPro" id="IPR047796">
    <property type="entry name" value="SdpR-like_repress"/>
</dbReference>
<dbReference type="PANTHER" id="PTHR33154">
    <property type="entry name" value="TRANSCRIPTIONAL REGULATOR, ARSR FAMILY"/>
    <property type="match status" value="1"/>
</dbReference>
<dbReference type="PRINTS" id="PR00778">
    <property type="entry name" value="HTHARSR"/>
</dbReference>
<dbReference type="Pfam" id="PF01022">
    <property type="entry name" value="HTH_5"/>
    <property type="match status" value="1"/>
</dbReference>
<keyword evidence="3" id="KW-0804">Transcription</keyword>
<dbReference type="GO" id="GO:0003677">
    <property type="term" value="F:DNA binding"/>
    <property type="evidence" value="ECO:0007669"/>
    <property type="project" value="UniProtKB-KW"/>
</dbReference>
<comment type="caution">
    <text evidence="5">The sequence shown here is derived from an EMBL/GenBank/DDBJ whole genome shotgun (WGS) entry which is preliminary data.</text>
</comment>
<feature type="domain" description="HTH arsR-type" evidence="4">
    <location>
        <begin position="27"/>
        <end position="121"/>
    </location>
</feature>
<reference evidence="5" key="1">
    <citation type="journal article" date="2021" name="PeerJ">
        <title>Extensive microbial diversity within the chicken gut microbiome revealed by metagenomics and culture.</title>
        <authorList>
            <person name="Gilroy R."/>
            <person name="Ravi A."/>
            <person name="Getino M."/>
            <person name="Pursley I."/>
            <person name="Horton D.L."/>
            <person name="Alikhan N.F."/>
            <person name="Baker D."/>
            <person name="Gharbi K."/>
            <person name="Hall N."/>
            <person name="Watson M."/>
            <person name="Adriaenssens E.M."/>
            <person name="Foster-Nyarko E."/>
            <person name="Jarju S."/>
            <person name="Secka A."/>
            <person name="Antonio M."/>
            <person name="Oren A."/>
            <person name="Chaudhuri R.R."/>
            <person name="La Ragione R."/>
            <person name="Hildebrand F."/>
            <person name="Pallen M.J."/>
        </authorList>
    </citation>
    <scope>NUCLEOTIDE SEQUENCE</scope>
    <source>
        <strain evidence="5">CHK187-11901</strain>
    </source>
</reference>
<sequence length="121" mass="13613">MPFSVKHFEIHRNIIDEYRRSDILSARAEGSDVVFQKTFKALSDPTRRAILDLLKTGKRNAGEIASHFEMSAATISHHLSVLKDAGLVLDEKEGKYIYYELNTSVMDEIIGWISSLTSGGR</sequence>
<dbReference type="InterPro" id="IPR001845">
    <property type="entry name" value="HTH_ArsR_DNA-bd_dom"/>
</dbReference>
<reference evidence="5" key="2">
    <citation type="submission" date="2021-04" db="EMBL/GenBank/DDBJ databases">
        <authorList>
            <person name="Gilroy R."/>
        </authorList>
    </citation>
    <scope>NUCLEOTIDE SEQUENCE</scope>
    <source>
        <strain evidence="5">CHK187-11901</strain>
    </source>
</reference>
<dbReference type="Gene3D" id="1.10.10.10">
    <property type="entry name" value="Winged helix-like DNA-binding domain superfamily/Winged helix DNA-binding domain"/>
    <property type="match status" value="1"/>
</dbReference>